<evidence type="ECO:0000256" key="4">
    <source>
        <dbReference type="ARBA" id="ARBA00022630"/>
    </source>
</evidence>
<dbReference type="Pfam" id="PF03060">
    <property type="entry name" value="NMO"/>
    <property type="match status" value="1"/>
</dbReference>
<dbReference type="Proteomes" id="UP001156882">
    <property type="component" value="Unassembled WGS sequence"/>
</dbReference>
<dbReference type="GO" id="GO:0051213">
    <property type="term" value="F:dioxygenase activity"/>
    <property type="evidence" value="ECO:0007669"/>
    <property type="project" value="UniProtKB-KW"/>
</dbReference>
<dbReference type="Gene3D" id="3.20.20.70">
    <property type="entry name" value="Aldolase class I"/>
    <property type="match status" value="1"/>
</dbReference>
<protein>
    <recommendedName>
        <fullName evidence="8">Propionate 3-nitronate monooxygenase</fullName>
    </recommendedName>
</protein>
<evidence type="ECO:0000256" key="8">
    <source>
        <dbReference type="ARBA" id="ARBA00031155"/>
    </source>
</evidence>
<evidence type="ECO:0000313" key="11">
    <source>
        <dbReference type="Proteomes" id="UP001156882"/>
    </source>
</evidence>
<evidence type="ECO:0000313" key="10">
    <source>
        <dbReference type="EMBL" id="GLS22308.1"/>
    </source>
</evidence>
<gene>
    <name evidence="10" type="ORF">GCM10007874_53260</name>
</gene>
<name>A0ABQ6CPQ4_9HYPH</name>
<evidence type="ECO:0000256" key="5">
    <source>
        <dbReference type="ARBA" id="ARBA00022643"/>
    </source>
</evidence>
<keyword evidence="3" id="KW-0216">Detoxification</keyword>
<reference evidence="11" key="1">
    <citation type="journal article" date="2019" name="Int. J. Syst. Evol. Microbiol.">
        <title>The Global Catalogue of Microorganisms (GCM) 10K type strain sequencing project: providing services to taxonomists for standard genome sequencing and annotation.</title>
        <authorList>
            <consortium name="The Broad Institute Genomics Platform"/>
            <consortium name="The Broad Institute Genome Sequencing Center for Infectious Disease"/>
            <person name="Wu L."/>
            <person name="Ma J."/>
        </authorList>
    </citation>
    <scope>NUCLEOTIDE SEQUENCE [LARGE SCALE GENOMIC DNA]</scope>
    <source>
        <strain evidence="11">NBRC 101365</strain>
    </source>
</reference>
<dbReference type="InterPro" id="IPR013785">
    <property type="entry name" value="Aldolase_TIM"/>
</dbReference>
<keyword evidence="10" id="KW-0223">Dioxygenase</keyword>
<comment type="cofactor">
    <cofactor evidence="1">
        <name>FMN</name>
        <dbReference type="ChEBI" id="CHEBI:58210"/>
    </cofactor>
</comment>
<keyword evidence="6" id="KW-0560">Oxidoreductase</keyword>
<dbReference type="PANTHER" id="PTHR42747:SF3">
    <property type="entry name" value="NITRONATE MONOOXYGENASE-RELATED"/>
    <property type="match status" value="1"/>
</dbReference>
<keyword evidence="11" id="KW-1185">Reference proteome</keyword>
<proteinExistence type="inferred from homology"/>
<evidence type="ECO:0000256" key="1">
    <source>
        <dbReference type="ARBA" id="ARBA00001917"/>
    </source>
</evidence>
<evidence type="ECO:0000256" key="6">
    <source>
        <dbReference type="ARBA" id="ARBA00023002"/>
    </source>
</evidence>
<dbReference type="PANTHER" id="PTHR42747">
    <property type="entry name" value="NITRONATE MONOOXYGENASE-RELATED"/>
    <property type="match status" value="1"/>
</dbReference>
<dbReference type="InterPro" id="IPR004136">
    <property type="entry name" value="NMO"/>
</dbReference>
<dbReference type="CDD" id="cd04730">
    <property type="entry name" value="NPD_like"/>
    <property type="match status" value="1"/>
</dbReference>
<comment type="similarity">
    <text evidence="2">Belongs to the nitronate monooxygenase family. NMO class I subfamily.</text>
</comment>
<organism evidence="10 11">
    <name type="scientific">Labrys miyagiensis</name>
    <dbReference type="NCBI Taxonomy" id="346912"/>
    <lineage>
        <taxon>Bacteria</taxon>
        <taxon>Pseudomonadati</taxon>
        <taxon>Pseudomonadota</taxon>
        <taxon>Alphaproteobacteria</taxon>
        <taxon>Hyphomicrobiales</taxon>
        <taxon>Xanthobacteraceae</taxon>
        <taxon>Labrys</taxon>
    </lineage>
</organism>
<dbReference type="SUPFAM" id="SSF51412">
    <property type="entry name" value="Inosine monophosphate dehydrogenase (IMPDH)"/>
    <property type="match status" value="1"/>
</dbReference>
<evidence type="ECO:0000256" key="9">
    <source>
        <dbReference type="ARBA" id="ARBA00049401"/>
    </source>
</evidence>
<keyword evidence="7" id="KW-0503">Monooxygenase</keyword>
<comment type="catalytic activity">
    <reaction evidence="9">
        <text>3 propionate 3-nitronate + 3 O2 + H2O = 3 3-oxopropanoate + 2 nitrate + nitrite + H2O2 + 3 H(+)</text>
        <dbReference type="Rhea" id="RHEA:57332"/>
        <dbReference type="ChEBI" id="CHEBI:15377"/>
        <dbReference type="ChEBI" id="CHEBI:15378"/>
        <dbReference type="ChEBI" id="CHEBI:15379"/>
        <dbReference type="ChEBI" id="CHEBI:16240"/>
        <dbReference type="ChEBI" id="CHEBI:16301"/>
        <dbReference type="ChEBI" id="CHEBI:17632"/>
        <dbReference type="ChEBI" id="CHEBI:33190"/>
        <dbReference type="ChEBI" id="CHEBI:136067"/>
    </reaction>
</comment>
<accession>A0ABQ6CPQ4</accession>
<keyword evidence="5" id="KW-0288">FMN</keyword>
<evidence type="ECO:0000256" key="7">
    <source>
        <dbReference type="ARBA" id="ARBA00023033"/>
    </source>
</evidence>
<keyword evidence="4" id="KW-0285">Flavoprotein</keyword>
<evidence type="ECO:0000256" key="3">
    <source>
        <dbReference type="ARBA" id="ARBA00022575"/>
    </source>
</evidence>
<evidence type="ECO:0000256" key="2">
    <source>
        <dbReference type="ARBA" id="ARBA00009881"/>
    </source>
</evidence>
<comment type="caution">
    <text evidence="10">The sequence shown here is derived from an EMBL/GenBank/DDBJ whole genome shotgun (WGS) entry which is preliminary data.</text>
</comment>
<dbReference type="EMBL" id="BSPC01000059">
    <property type="protein sequence ID" value="GLS22308.1"/>
    <property type="molecule type" value="Genomic_DNA"/>
</dbReference>
<sequence length="359" mass="38311">MWPDRRIQDLLGIELPIIQAPMAGPVWSDMVIEVAEAGGLGSLPCATITVDQVRSELGIIRQRTAKPINVNFFCHTPPVPDAPRETGWRKRLESYYLEAGLDPNGPVPVSNRAPFDDTLCGLVEDYRPEVVSFHFGLPERSLLDRVRATGAKILSSATTVEEARWLEDHGCDAVIAQGFEAGGHRGIFLDDDLSTQVGTFALVPQIVDAVKVPVIASGGISDARGIVAAFALGAAAVQIGTAYLFTPQARLPAPHRAALHGEQADRTALTNLFTGRPARGIVNRLMREVGPISDLAPAFPLAGGALMPLRAKTEKEGSGDFMSLWAGQAAKLCRDAPSAGKLTRVLAEEALKRFAGLAA</sequence>
<dbReference type="RefSeq" id="WP_284315278.1">
    <property type="nucleotide sequence ID" value="NZ_BSPC01000059.1"/>
</dbReference>